<dbReference type="Proteomes" id="UP000747399">
    <property type="component" value="Unassembled WGS sequence"/>
</dbReference>
<dbReference type="SUPFAM" id="SSF52047">
    <property type="entry name" value="RNI-like"/>
    <property type="match status" value="1"/>
</dbReference>
<comment type="caution">
    <text evidence="2">The sequence shown here is derived from an EMBL/GenBank/DDBJ whole genome shotgun (WGS) entry which is preliminary data.</text>
</comment>
<dbReference type="EMBL" id="BNCO01000026">
    <property type="protein sequence ID" value="GIL56875.1"/>
    <property type="molecule type" value="Genomic_DNA"/>
</dbReference>
<dbReference type="GO" id="GO:0019005">
    <property type="term" value="C:SCF ubiquitin ligase complex"/>
    <property type="evidence" value="ECO:0007669"/>
    <property type="project" value="TreeGrafter"/>
</dbReference>
<keyword evidence="3" id="KW-1185">Reference proteome</keyword>
<dbReference type="Gene3D" id="3.80.10.10">
    <property type="entry name" value="Ribonuclease Inhibitor"/>
    <property type="match status" value="2"/>
</dbReference>
<evidence type="ECO:0000313" key="3">
    <source>
        <dbReference type="Proteomes" id="UP000747399"/>
    </source>
</evidence>
<dbReference type="PANTHER" id="PTHR13318">
    <property type="entry name" value="PARTNER OF PAIRED, ISOFORM B-RELATED"/>
    <property type="match status" value="1"/>
</dbReference>
<evidence type="ECO:0000313" key="2">
    <source>
        <dbReference type="EMBL" id="GIL56875.1"/>
    </source>
</evidence>
<dbReference type="GO" id="GO:0031146">
    <property type="term" value="P:SCF-dependent proteasomal ubiquitin-dependent protein catabolic process"/>
    <property type="evidence" value="ECO:0007669"/>
    <property type="project" value="TreeGrafter"/>
</dbReference>
<dbReference type="GO" id="GO:0005930">
    <property type="term" value="C:axoneme"/>
    <property type="evidence" value="ECO:0007669"/>
    <property type="project" value="UniProtKB-SubCell"/>
</dbReference>
<dbReference type="InterPro" id="IPR032675">
    <property type="entry name" value="LRR_dom_sf"/>
</dbReference>
<protein>
    <submittedName>
        <fullName evidence="2">Uncharacterized protein</fullName>
    </submittedName>
</protein>
<accession>A0A8J4F250</accession>
<organism evidence="2 3">
    <name type="scientific">Volvox africanus</name>
    <dbReference type="NCBI Taxonomy" id="51714"/>
    <lineage>
        <taxon>Eukaryota</taxon>
        <taxon>Viridiplantae</taxon>
        <taxon>Chlorophyta</taxon>
        <taxon>core chlorophytes</taxon>
        <taxon>Chlorophyceae</taxon>
        <taxon>CS clade</taxon>
        <taxon>Chlamydomonadales</taxon>
        <taxon>Volvocaceae</taxon>
        <taxon>Volvox</taxon>
    </lineage>
</organism>
<name>A0A8J4F250_9CHLO</name>
<dbReference type="PANTHER" id="PTHR13318:SF190">
    <property type="entry name" value="PARTNER OF PAIRED, ISOFORM B"/>
    <property type="match status" value="1"/>
</dbReference>
<sequence>MRECQLREVWWPAGQPSRMALRQLFLNRATLSGQAAVPDPESPMGLASVLRHSAATLEHLDLSGLGSPRSGSGSWITPLAALAAAADGIAPRLTHLDLSCTAVQPEDLACLQCAPALKILSLSGTNAGSPQGAAALVAGGLSGLQDLDLSFCSVTDNMVSWLKQLTGLTALNLSDNPDLSLAPTASPRPGQPPDPHQRWHLGIRDMMLSDTWAASYAPDMLATAAPPPLDPDDGARLAPVAAAAATSTSGMGAVAEGGGNSVGSNSSLTDPGSCANCGCIWPYLRRLNLIWTRVGEAGFRSLFSTDGCRGRGGGLEVSEATRAMACKGPLRRLEELKAGSPAITNGVVEILAAARLPNLRSLLLRDALLTGQGARLLPSSLPLLQRLELQACRFVSVKDGRKVAATCKAGALVLINAKAFAAAGTSAGVPSGNRAVATPPGSLIPIMVGTSTCEREQSVASSGLTSASAPRAQQNRGAASVWTIAAGNTNNQGNTVSGQDDLSHFDQRLRYDKETLLRLAASPLAEGAGIGGRNCHEIMAGRPNDGSEPLYVAFANLPEAIRR</sequence>
<comment type="subcellular location">
    <subcellularLocation>
        <location evidence="1">Cytoplasm</location>
        <location evidence="1">Cytoskeleton</location>
        <location evidence="1">Cilium axoneme</location>
    </subcellularLocation>
</comment>
<gene>
    <name evidence="2" type="ORF">Vafri_12114</name>
</gene>
<evidence type="ECO:0000256" key="1">
    <source>
        <dbReference type="ARBA" id="ARBA00004430"/>
    </source>
</evidence>
<reference evidence="2" key="1">
    <citation type="journal article" date="2021" name="Proc. Natl. Acad. Sci. U.S.A.">
        <title>Three genomes in the algal genus Volvox reveal the fate of a haploid sex-determining region after a transition to homothallism.</title>
        <authorList>
            <person name="Yamamoto K."/>
            <person name="Hamaji T."/>
            <person name="Kawai-Toyooka H."/>
            <person name="Matsuzaki R."/>
            <person name="Takahashi F."/>
            <person name="Nishimura Y."/>
            <person name="Kawachi M."/>
            <person name="Noguchi H."/>
            <person name="Minakuchi Y."/>
            <person name="Umen J.G."/>
            <person name="Toyoda A."/>
            <person name="Nozaki H."/>
        </authorList>
    </citation>
    <scope>NUCLEOTIDE SEQUENCE</scope>
    <source>
        <strain evidence="2">NIES-3780</strain>
    </source>
</reference>
<proteinExistence type="predicted"/>
<dbReference type="AlphaFoldDB" id="A0A8J4F250"/>